<dbReference type="Pfam" id="PF00290">
    <property type="entry name" value="Trp_syntA"/>
    <property type="match status" value="1"/>
</dbReference>
<comment type="pathway">
    <text evidence="1 8">Amino-acid biosynthesis; L-tryptophan biosynthesis; L-tryptophan from chorismate: step 5/5.</text>
</comment>
<dbReference type="CDD" id="cd04724">
    <property type="entry name" value="Tryptophan_synthase_alpha"/>
    <property type="match status" value="1"/>
</dbReference>
<comment type="subunit">
    <text evidence="2 8">Tetramer of two alpha and two beta chains.</text>
</comment>
<evidence type="ECO:0000256" key="5">
    <source>
        <dbReference type="ARBA" id="ARBA00023141"/>
    </source>
</evidence>
<proteinExistence type="inferred from homology"/>
<dbReference type="PANTHER" id="PTHR43406">
    <property type="entry name" value="TRYPTOPHAN SYNTHASE, ALPHA CHAIN"/>
    <property type="match status" value="1"/>
</dbReference>
<keyword evidence="4 8" id="KW-0822">Tryptophan biosynthesis</keyword>
<dbReference type="GO" id="GO:0005829">
    <property type="term" value="C:cytosol"/>
    <property type="evidence" value="ECO:0007669"/>
    <property type="project" value="TreeGrafter"/>
</dbReference>
<dbReference type="GO" id="GO:0004834">
    <property type="term" value="F:tryptophan synthase activity"/>
    <property type="evidence" value="ECO:0007669"/>
    <property type="project" value="UniProtKB-UniRule"/>
</dbReference>
<keyword evidence="3 8" id="KW-0028">Amino-acid biosynthesis</keyword>
<dbReference type="NCBIfam" id="TIGR00262">
    <property type="entry name" value="trpA"/>
    <property type="match status" value="1"/>
</dbReference>
<dbReference type="EMBL" id="FUXM01000035">
    <property type="protein sequence ID" value="SKA19326.1"/>
    <property type="molecule type" value="Genomic_DNA"/>
</dbReference>
<dbReference type="HAMAP" id="MF_00131">
    <property type="entry name" value="Trp_synth_alpha"/>
    <property type="match status" value="1"/>
</dbReference>
<dbReference type="Gene3D" id="3.20.20.70">
    <property type="entry name" value="Aldolase class I"/>
    <property type="match status" value="1"/>
</dbReference>
<feature type="active site" description="Proton acceptor" evidence="8">
    <location>
        <position position="38"/>
    </location>
</feature>
<evidence type="ECO:0000256" key="7">
    <source>
        <dbReference type="ARBA" id="ARBA00049047"/>
    </source>
</evidence>
<dbReference type="SUPFAM" id="SSF51366">
    <property type="entry name" value="Ribulose-phoshate binding barrel"/>
    <property type="match status" value="1"/>
</dbReference>
<keyword evidence="5 8" id="KW-0057">Aromatic amino acid biosynthesis</keyword>
<organism evidence="10 11">
    <name type="scientific">Carboxydocella sporoproducens DSM 16521</name>
    <dbReference type="NCBI Taxonomy" id="1121270"/>
    <lineage>
        <taxon>Bacteria</taxon>
        <taxon>Bacillati</taxon>
        <taxon>Bacillota</taxon>
        <taxon>Clostridia</taxon>
        <taxon>Eubacteriales</taxon>
        <taxon>Clostridiales Family XVI. Incertae Sedis</taxon>
        <taxon>Carboxydocella</taxon>
    </lineage>
</organism>
<evidence type="ECO:0000313" key="11">
    <source>
        <dbReference type="Proteomes" id="UP000189933"/>
    </source>
</evidence>
<dbReference type="InterPro" id="IPR011060">
    <property type="entry name" value="RibuloseP-bd_barrel"/>
</dbReference>
<evidence type="ECO:0000256" key="8">
    <source>
        <dbReference type="HAMAP-Rule" id="MF_00131"/>
    </source>
</evidence>
<evidence type="ECO:0000256" key="2">
    <source>
        <dbReference type="ARBA" id="ARBA00011270"/>
    </source>
</evidence>
<gene>
    <name evidence="8" type="primary">trpA</name>
    <name evidence="10" type="ORF">SAMN02745885_02263</name>
</gene>
<evidence type="ECO:0000256" key="9">
    <source>
        <dbReference type="RuleBase" id="RU003662"/>
    </source>
</evidence>
<accession>A0A1T4RTX3</accession>
<dbReference type="AlphaFoldDB" id="A0A1T4RTX3"/>
<evidence type="ECO:0000256" key="3">
    <source>
        <dbReference type="ARBA" id="ARBA00022605"/>
    </source>
</evidence>
<dbReference type="EC" id="4.2.1.20" evidence="8"/>
<evidence type="ECO:0000313" key="10">
    <source>
        <dbReference type="EMBL" id="SKA19326.1"/>
    </source>
</evidence>
<feature type="active site" description="Proton acceptor" evidence="8">
    <location>
        <position position="49"/>
    </location>
</feature>
<comment type="function">
    <text evidence="8">The alpha subunit is responsible for the aldol cleavage of indoleglycerol phosphate to indole and glyceraldehyde 3-phosphate.</text>
</comment>
<keyword evidence="11" id="KW-1185">Reference proteome</keyword>
<dbReference type="OrthoDB" id="9804578at2"/>
<evidence type="ECO:0000256" key="6">
    <source>
        <dbReference type="ARBA" id="ARBA00023239"/>
    </source>
</evidence>
<dbReference type="UniPathway" id="UPA00035">
    <property type="reaction ID" value="UER00044"/>
</dbReference>
<protein>
    <recommendedName>
        <fullName evidence="8">Tryptophan synthase alpha chain</fullName>
        <ecNumber evidence="8">4.2.1.20</ecNumber>
    </recommendedName>
</protein>
<reference evidence="11" key="1">
    <citation type="submission" date="2017-02" db="EMBL/GenBank/DDBJ databases">
        <authorList>
            <person name="Varghese N."/>
            <person name="Submissions S."/>
        </authorList>
    </citation>
    <scope>NUCLEOTIDE SEQUENCE [LARGE SCALE GENOMIC DNA]</scope>
    <source>
        <strain evidence="11">DSM 16521</strain>
    </source>
</reference>
<dbReference type="Proteomes" id="UP000189933">
    <property type="component" value="Unassembled WGS sequence"/>
</dbReference>
<dbReference type="InterPro" id="IPR013785">
    <property type="entry name" value="Aldolase_TIM"/>
</dbReference>
<comment type="catalytic activity">
    <reaction evidence="7 8">
        <text>(1S,2R)-1-C-(indol-3-yl)glycerol 3-phosphate + L-serine = D-glyceraldehyde 3-phosphate + L-tryptophan + H2O</text>
        <dbReference type="Rhea" id="RHEA:10532"/>
        <dbReference type="ChEBI" id="CHEBI:15377"/>
        <dbReference type="ChEBI" id="CHEBI:33384"/>
        <dbReference type="ChEBI" id="CHEBI:57912"/>
        <dbReference type="ChEBI" id="CHEBI:58866"/>
        <dbReference type="ChEBI" id="CHEBI:59776"/>
        <dbReference type="EC" id="4.2.1.20"/>
    </reaction>
</comment>
<name>A0A1T4RTX3_9FIRM</name>
<dbReference type="RefSeq" id="WP_078666268.1">
    <property type="nucleotide sequence ID" value="NZ_FUXM01000035.1"/>
</dbReference>
<comment type="similarity">
    <text evidence="8 9">Belongs to the TrpA family.</text>
</comment>
<dbReference type="PANTHER" id="PTHR43406:SF1">
    <property type="entry name" value="TRYPTOPHAN SYNTHASE ALPHA CHAIN, CHLOROPLASTIC"/>
    <property type="match status" value="1"/>
</dbReference>
<dbReference type="InterPro" id="IPR002028">
    <property type="entry name" value="Trp_synthase_suA"/>
</dbReference>
<keyword evidence="6 8" id="KW-0456">Lyase</keyword>
<evidence type="ECO:0000256" key="4">
    <source>
        <dbReference type="ARBA" id="ARBA00022822"/>
    </source>
</evidence>
<evidence type="ECO:0000256" key="1">
    <source>
        <dbReference type="ARBA" id="ARBA00004733"/>
    </source>
</evidence>
<sequence length="257" mass="27863">MLRAKKNLIIYLTAGYPRMELFPEILAAVLEGGADLIEVGLPFSDPSADGPVIQEAAKLSLQAGTTAEKVLDCLKNLPVELRTVPFLLMTYANPLLQLDQAGERLVEAGIGGVIVPDIPLEERHWLEPILKPYGLAQIPMAAPTTPVARMQEMRKLKEPFLYCISVTGTTGIRTHLSNRLTDFLVAAKENSGLPVVVGFGFNKPEQIKKIQPYCDGVVIGSAVMKKLIEDGTSPRALRELTAYIGELKAALGDEEGS</sequence>